<dbReference type="RefSeq" id="WP_055638163.1">
    <property type="nucleotide sequence ID" value="NZ_JBIRRP010000003.1"/>
</dbReference>
<reference evidence="2 3" key="1">
    <citation type="submission" date="2015-10" db="EMBL/GenBank/DDBJ databases">
        <title>Draft genome sequence of Streptomyces griseoruber DSM 40281, type strain for the species Streptomyces griseoruber.</title>
        <authorList>
            <person name="Ruckert C."/>
            <person name="Winkler A."/>
            <person name="Kalinowski J."/>
            <person name="Kampfer P."/>
            <person name="Glaeser S."/>
        </authorList>
    </citation>
    <scope>NUCLEOTIDE SEQUENCE [LARGE SCALE GENOMIC DNA]</scope>
    <source>
        <strain evidence="2 3">DSM 40281</strain>
    </source>
</reference>
<evidence type="ECO:0000313" key="2">
    <source>
        <dbReference type="EMBL" id="KUN84590.1"/>
    </source>
</evidence>
<evidence type="ECO:0000313" key="3">
    <source>
        <dbReference type="Proteomes" id="UP000052982"/>
    </source>
</evidence>
<accession>A0A101T2M0</accession>
<organism evidence="2 3">
    <name type="scientific">Streptomyces griseoruber</name>
    <dbReference type="NCBI Taxonomy" id="1943"/>
    <lineage>
        <taxon>Bacteria</taxon>
        <taxon>Bacillati</taxon>
        <taxon>Actinomycetota</taxon>
        <taxon>Actinomycetes</taxon>
        <taxon>Kitasatosporales</taxon>
        <taxon>Streptomycetaceae</taxon>
        <taxon>Streptomyces</taxon>
    </lineage>
</organism>
<protein>
    <submittedName>
        <fullName evidence="2">Uncharacterized protein</fullName>
    </submittedName>
</protein>
<feature type="compositionally biased region" description="Low complexity" evidence="1">
    <location>
        <begin position="86"/>
        <end position="103"/>
    </location>
</feature>
<comment type="caution">
    <text evidence="2">The sequence shown here is derived from an EMBL/GenBank/DDBJ whole genome shotgun (WGS) entry which is preliminary data.</text>
</comment>
<feature type="region of interest" description="Disordered" evidence="1">
    <location>
        <begin position="1"/>
        <end position="143"/>
    </location>
</feature>
<dbReference type="AlphaFoldDB" id="A0A101T2M0"/>
<proteinExistence type="predicted"/>
<feature type="compositionally biased region" description="Low complexity" evidence="1">
    <location>
        <begin position="122"/>
        <end position="140"/>
    </location>
</feature>
<evidence type="ECO:0000256" key="1">
    <source>
        <dbReference type="SAM" id="MobiDB-lite"/>
    </source>
</evidence>
<dbReference type="Proteomes" id="UP000052982">
    <property type="component" value="Unassembled WGS sequence"/>
</dbReference>
<dbReference type="STRING" id="1943.AQJ64_13870"/>
<feature type="compositionally biased region" description="Low complexity" evidence="1">
    <location>
        <begin position="1"/>
        <end position="26"/>
    </location>
</feature>
<dbReference type="EMBL" id="LMWW01000016">
    <property type="protein sequence ID" value="KUN84590.1"/>
    <property type="molecule type" value="Genomic_DNA"/>
</dbReference>
<gene>
    <name evidence="2" type="ORF">AQJ64_13870</name>
</gene>
<keyword evidence="3" id="KW-1185">Reference proteome</keyword>
<name>A0A101T2M0_9ACTN</name>
<sequence>MTVTEGAPVAAGALGAGAEEVTEGAPDVVEPEDGGALVPEGTGSPADEGVPPGEPEGLTVSSGAERVSPRLSWPPSDEEPELRDIPATSAASDTAPTAPAATATRRERPPPVRRAARRRSARPPATGSPAKAAGPSAGRAGTRGSRWVSSYAFCHPCAAAGSAYCAYDAGSAPASGWNTIGRTWGAPLSPGLDMAAHCRERYGPSDSDRR</sequence>